<gene>
    <name evidence="2" type="ORF">SAMN04488001_0718</name>
</gene>
<dbReference type="Pfam" id="PF00117">
    <property type="entry name" value="GATase"/>
    <property type="match status" value="1"/>
</dbReference>
<proteinExistence type="predicted"/>
<dbReference type="OrthoDB" id="7365442at2"/>
<accession>A0A1H2S902</accession>
<dbReference type="PANTHER" id="PTHR42695:SF5">
    <property type="entry name" value="GLUTAMINE AMIDOTRANSFERASE YLR126C-RELATED"/>
    <property type="match status" value="1"/>
</dbReference>
<dbReference type="CDD" id="cd01741">
    <property type="entry name" value="GATase1_1"/>
    <property type="match status" value="1"/>
</dbReference>
<dbReference type="InterPro" id="IPR017926">
    <property type="entry name" value="GATASE"/>
</dbReference>
<name>A0A1H2S902_9RHOB</name>
<dbReference type="Proteomes" id="UP000199441">
    <property type="component" value="Unassembled WGS sequence"/>
</dbReference>
<dbReference type="SUPFAM" id="SSF52317">
    <property type="entry name" value="Class I glutamine amidotransferase-like"/>
    <property type="match status" value="1"/>
</dbReference>
<dbReference type="STRING" id="670155.SAMN04488001_0718"/>
<keyword evidence="2" id="KW-0808">Transferase</keyword>
<reference evidence="3" key="1">
    <citation type="submission" date="2016-10" db="EMBL/GenBank/DDBJ databases">
        <authorList>
            <person name="Varghese N."/>
            <person name="Submissions S."/>
        </authorList>
    </citation>
    <scope>NUCLEOTIDE SEQUENCE [LARGE SCALE GENOMIC DNA]</scope>
    <source>
        <strain evidence="3">DSM 26922</strain>
    </source>
</reference>
<feature type="domain" description="Glutamine amidotransferase" evidence="1">
    <location>
        <begin position="54"/>
        <end position="179"/>
    </location>
</feature>
<dbReference type="RefSeq" id="WP_089944516.1">
    <property type="nucleotide sequence ID" value="NZ_FNOI01000001.1"/>
</dbReference>
<dbReference type="GO" id="GO:0005829">
    <property type="term" value="C:cytosol"/>
    <property type="evidence" value="ECO:0007669"/>
    <property type="project" value="TreeGrafter"/>
</dbReference>
<sequence length="233" mass="25990">MKIGILVCGHAAPEVADQFGDYADMFHALLAGRDFTFETYDVEHLQFPTNIRDCDGWLLTGSRHGAYEDHAFIPLLETFIRQAYAAHVPMVGICFGHQIIAQALGGHVEKFDGGWAIGLNDYTFDDLGPVKLNAWHQDQVLRLPEGAQTVASNGFCEHAALVYDDRAFTVQPHPEFESRVIREFVRLRKGSADYPDDIMDLAVENAAKSNDNAVLAQKITDFFKLPREAVHAD</sequence>
<organism evidence="2 3">
    <name type="scientific">Litoreibacter albidus</name>
    <dbReference type="NCBI Taxonomy" id="670155"/>
    <lineage>
        <taxon>Bacteria</taxon>
        <taxon>Pseudomonadati</taxon>
        <taxon>Pseudomonadota</taxon>
        <taxon>Alphaproteobacteria</taxon>
        <taxon>Rhodobacterales</taxon>
        <taxon>Roseobacteraceae</taxon>
        <taxon>Litoreibacter</taxon>
    </lineage>
</organism>
<protein>
    <submittedName>
        <fullName evidence="2">GMP synthase-Glutamine amidotransferase</fullName>
    </submittedName>
</protein>
<dbReference type="InterPro" id="IPR044992">
    <property type="entry name" value="ChyE-like"/>
</dbReference>
<keyword evidence="3" id="KW-1185">Reference proteome</keyword>
<dbReference type="GO" id="GO:0016740">
    <property type="term" value="F:transferase activity"/>
    <property type="evidence" value="ECO:0007669"/>
    <property type="project" value="UniProtKB-KW"/>
</dbReference>
<dbReference type="PROSITE" id="PS51273">
    <property type="entry name" value="GATASE_TYPE_1"/>
    <property type="match status" value="1"/>
</dbReference>
<dbReference type="EMBL" id="FNOI01000001">
    <property type="protein sequence ID" value="SDW27449.1"/>
    <property type="molecule type" value="Genomic_DNA"/>
</dbReference>
<dbReference type="InterPro" id="IPR029062">
    <property type="entry name" value="Class_I_gatase-like"/>
</dbReference>
<dbReference type="AlphaFoldDB" id="A0A1H2S902"/>
<evidence type="ECO:0000313" key="3">
    <source>
        <dbReference type="Proteomes" id="UP000199441"/>
    </source>
</evidence>
<keyword evidence="2" id="KW-0315">Glutamine amidotransferase</keyword>
<evidence type="ECO:0000313" key="2">
    <source>
        <dbReference type="EMBL" id="SDW27449.1"/>
    </source>
</evidence>
<dbReference type="Gene3D" id="3.40.50.880">
    <property type="match status" value="1"/>
</dbReference>
<dbReference type="PANTHER" id="PTHR42695">
    <property type="entry name" value="GLUTAMINE AMIDOTRANSFERASE YLR126C-RELATED"/>
    <property type="match status" value="1"/>
</dbReference>
<evidence type="ECO:0000259" key="1">
    <source>
        <dbReference type="Pfam" id="PF00117"/>
    </source>
</evidence>